<proteinExistence type="inferred from homology"/>
<dbReference type="PANTHER" id="PTHR12809">
    <property type="entry name" value="MEDIATOR COMPLEX SUBUNIT"/>
    <property type="match status" value="1"/>
</dbReference>
<organism evidence="12 13">
    <name type="scientific">Cristinia sonorae</name>
    <dbReference type="NCBI Taxonomy" id="1940300"/>
    <lineage>
        <taxon>Eukaryota</taxon>
        <taxon>Fungi</taxon>
        <taxon>Dikarya</taxon>
        <taxon>Basidiomycota</taxon>
        <taxon>Agaricomycotina</taxon>
        <taxon>Agaricomycetes</taxon>
        <taxon>Agaricomycetidae</taxon>
        <taxon>Agaricales</taxon>
        <taxon>Pleurotineae</taxon>
        <taxon>Stephanosporaceae</taxon>
        <taxon>Cristinia</taxon>
    </lineage>
</organism>
<dbReference type="GO" id="GO:0006357">
    <property type="term" value="P:regulation of transcription by RNA polymerase II"/>
    <property type="evidence" value="ECO:0007669"/>
    <property type="project" value="InterPro"/>
</dbReference>
<keyword evidence="6 9" id="KW-0804">Transcription</keyword>
<evidence type="ECO:0000313" key="12">
    <source>
        <dbReference type="EMBL" id="KAH8108107.1"/>
    </source>
</evidence>
<evidence type="ECO:0000256" key="9">
    <source>
        <dbReference type="RuleBase" id="RU365082"/>
    </source>
</evidence>
<dbReference type="OrthoDB" id="205099at2759"/>
<dbReference type="InterPro" id="IPR013947">
    <property type="entry name" value="Mediator_Med14"/>
</dbReference>
<feature type="region of interest" description="Disordered" evidence="10">
    <location>
        <begin position="956"/>
        <end position="975"/>
    </location>
</feature>
<evidence type="ECO:0000259" key="11">
    <source>
        <dbReference type="Pfam" id="PF08638"/>
    </source>
</evidence>
<evidence type="ECO:0000313" key="13">
    <source>
        <dbReference type="Proteomes" id="UP000813824"/>
    </source>
</evidence>
<evidence type="ECO:0000256" key="4">
    <source>
        <dbReference type="ARBA" id="ARBA00023015"/>
    </source>
</evidence>
<feature type="compositionally biased region" description="Basic and acidic residues" evidence="10">
    <location>
        <begin position="966"/>
        <end position="975"/>
    </location>
</feature>
<dbReference type="AlphaFoldDB" id="A0A8K0XUW2"/>
<dbReference type="EMBL" id="JAEVFJ010000001">
    <property type="protein sequence ID" value="KAH8108107.1"/>
    <property type="molecule type" value="Genomic_DNA"/>
</dbReference>
<comment type="caution">
    <text evidence="12">The sequence shown here is derived from an EMBL/GenBank/DDBJ whole genome shotgun (WGS) entry which is preliminary data.</text>
</comment>
<dbReference type="GO" id="GO:0070847">
    <property type="term" value="C:core mediator complex"/>
    <property type="evidence" value="ECO:0007669"/>
    <property type="project" value="TreeGrafter"/>
</dbReference>
<keyword evidence="5 9" id="KW-0010">Activator</keyword>
<reference evidence="12" key="1">
    <citation type="journal article" date="2021" name="New Phytol.">
        <title>Evolutionary innovations through gain and loss of genes in the ectomycorrhizal Boletales.</title>
        <authorList>
            <person name="Wu G."/>
            <person name="Miyauchi S."/>
            <person name="Morin E."/>
            <person name="Kuo A."/>
            <person name="Drula E."/>
            <person name="Varga T."/>
            <person name="Kohler A."/>
            <person name="Feng B."/>
            <person name="Cao Y."/>
            <person name="Lipzen A."/>
            <person name="Daum C."/>
            <person name="Hundley H."/>
            <person name="Pangilinan J."/>
            <person name="Johnson J."/>
            <person name="Barry K."/>
            <person name="LaButti K."/>
            <person name="Ng V."/>
            <person name="Ahrendt S."/>
            <person name="Min B."/>
            <person name="Choi I.G."/>
            <person name="Park H."/>
            <person name="Plett J.M."/>
            <person name="Magnuson J."/>
            <person name="Spatafora J.W."/>
            <person name="Nagy L.G."/>
            <person name="Henrissat B."/>
            <person name="Grigoriev I.V."/>
            <person name="Yang Z.L."/>
            <person name="Xu J."/>
            <person name="Martin F.M."/>
        </authorList>
    </citation>
    <scope>NUCLEOTIDE SEQUENCE</scope>
    <source>
        <strain evidence="12">KKN 215</strain>
    </source>
</reference>
<dbReference type="Proteomes" id="UP000813824">
    <property type="component" value="Unassembled WGS sequence"/>
</dbReference>
<feature type="domain" description="Mediator complex subunit MED14 N-terminal" evidence="11">
    <location>
        <begin position="56"/>
        <end position="245"/>
    </location>
</feature>
<keyword evidence="13" id="KW-1185">Reference proteome</keyword>
<protein>
    <recommendedName>
        <fullName evidence="3 9">Mediator of RNA polymerase II transcription subunit 14</fullName>
    </recommendedName>
    <alternativeName>
        <fullName evidence="8 9">Mediator complex subunit 14</fullName>
    </alternativeName>
</protein>
<comment type="function">
    <text evidence="9">Component of the Mediator complex, a coactivator involved in the regulated transcription of nearly all RNA polymerase II-dependent genes. Mediator functions as a bridge to convey information from gene-specific regulatory proteins to the basal RNA polymerase II transcription machinery. Mediator is recruited to promoters by direct interactions with regulatory proteins and serves as a scaffold for the assembly of a functional preinitiation complex with RNA polymerase II and the general transcription factors.</text>
</comment>
<evidence type="ECO:0000256" key="7">
    <source>
        <dbReference type="ARBA" id="ARBA00023242"/>
    </source>
</evidence>
<gene>
    <name evidence="12" type="ORF">BXZ70DRAFT_997623</name>
</gene>
<keyword evidence="7 9" id="KW-0539">Nucleus</keyword>
<evidence type="ECO:0000256" key="8">
    <source>
        <dbReference type="ARBA" id="ARBA00032007"/>
    </source>
</evidence>
<dbReference type="GO" id="GO:0003712">
    <property type="term" value="F:transcription coregulator activity"/>
    <property type="evidence" value="ECO:0007669"/>
    <property type="project" value="UniProtKB-UniRule"/>
</dbReference>
<evidence type="ECO:0000256" key="3">
    <source>
        <dbReference type="ARBA" id="ARBA00019619"/>
    </source>
</evidence>
<dbReference type="PANTHER" id="PTHR12809:SF2">
    <property type="entry name" value="MEDIATOR OF RNA POLYMERASE II TRANSCRIPTION SUBUNIT 14"/>
    <property type="match status" value="1"/>
</dbReference>
<dbReference type="InterPro" id="IPR055122">
    <property type="entry name" value="Med14_N"/>
</dbReference>
<evidence type="ECO:0000256" key="1">
    <source>
        <dbReference type="ARBA" id="ARBA00004123"/>
    </source>
</evidence>
<dbReference type="GO" id="GO:0016592">
    <property type="term" value="C:mediator complex"/>
    <property type="evidence" value="ECO:0007669"/>
    <property type="project" value="UniProtKB-UniRule"/>
</dbReference>
<sequence length="1163" mass="129627">MDHIPNGDIVNGALNGNGIITAQKLPDGEKHPYTNGFHEPSLDELERQLPVVYDGQVPLGELVSRIAQAIYAELTELAETMPNMSDIQRKRVLAEWVVKTKKQVVKLYAVVRWSRDADVVQKAMNVTAFLMDQNQQFVDAMNGLIYAKESLDPARLRNHDLLTSLDVLTTGSYLRLPTAIKKLVIPQDPLTDDEVATTLRKMEDVIRYRLRMSEMVPLEMSRYRIADGRAFFTASELFTASLCLRGAKADDGWFFVDVEFLFNVGGDPTGMEDFPRKPSGILKQHIADEADARLAFYLPSPPEQNLPPGVEIPHRPQLPEGVVDTPLVRLFNFLQMMSLSYQLEILWYQAERMRSLGWAEYLNVEMTNSRRTLTISYWIRKPPPKIPGKPLPPPQRNKPPSLGGKLIISIVPSTTPVAVHSTRSTAHPPIRNPRNLVLAELQERAKLGEQARPSDAVESMQLEVKWEPERGALGVLIPQEATQVSPGELKIDPNDLDVEKLLQRVIRRHTEAVLVMFQLQLQQGPHRNTFSYPGAVTLLLDGSSPALQTHLCADEVVIVTIDPRTGRLGLRDSGDLAAAGKGPRFTLFSDKLNDNPAALAEALVRLRLNAITDMAEQRANYLGLQCHRFRNFSREELAKLGSAARGMLYIQLATSPNHYLVIVITDEQFRFALILTKALGETMYTNLVMEDIAWIDVDRIQGDHVGFPQRQPVGMESTVGPTRNSGGGSGSPSSFRLESQVLRKLYAYCCARIAYASVERQLKNHGIPFTRVDPSARSVLPPGLDHLQSSLMRSIPALCVQSSDILSGAPAAEAAMPNIKVIPLNWWSESQPQVVTCVKLKYVQQPVGKRAGTSAIIRPSKRIIYDTTEAVVTFLSEDIDKCVDEFLEGWARVSKMVVIAREVGQMAADKHLAEVRLLSFDLQTVEFAYASDYSVSITCTDQLSPTGGSYELKFSRPRSDISGTRSPDEENSRYNPHAEVEPFLRNVLRHGRLAPSLHRLVALLRETLPIVLELQAIQKRASEAGEPVDTFAKAAGWFRVLYGDMRHALDFRLLTNARVVAMDASHSLFQADDPPPRGSTHFIDPRFSTVIRDNMDVLQRIPNFNTIVQEVIKEVGSQRHRMVFSVDIGIICDTSAVRAVGSALFDRVARELKQGNATAKPTS</sequence>
<name>A0A8K0XUW2_9AGAR</name>
<evidence type="ECO:0000256" key="5">
    <source>
        <dbReference type="ARBA" id="ARBA00023159"/>
    </source>
</evidence>
<comment type="subunit">
    <text evidence="9">Component of the Mediator complex.</text>
</comment>
<accession>A0A8K0XUW2</accession>
<evidence type="ECO:0000256" key="10">
    <source>
        <dbReference type="SAM" id="MobiDB-lite"/>
    </source>
</evidence>
<dbReference type="Pfam" id="PF08638">
    <property type="entry name" value="Med14"/>
    <property type="match status" value="1"/>
</dbReference>
<comment type="subcellular location">
    <subcellularLocation>
        <location evidence="1 9">Nucleus</location>
    </subcellularLocation>
</comment>
<evidence type="ECO:0000256" key="6">
    <source>
        <dbReference type="ARBA" id="ARBA00023163"/>
    </source>
</evidence>
<keyword evidence="4 9" id="KW-0805">Transcription regulation</keyword>
<comment type="similarity">
    <text evidence="2 9">Belongs to the Mediator complex subunit 14 family.</text>
</comment>
<feature type="region of interest" description="Disordered" evidence="10">
    <location>
        <begin position="711"/>
        <end position="734"/>
    </location>
</feature>
<evidence type="ECO:0000256" key="2">
    <source>
        <dbReference type="ARBA" id="ARBA00007813"/>
    </source>
</evidence>